<keyword evidence="2" id="KW-1185">Reference proteome</keyword>
<reference evidence="1 2" key="1">
    <citation type="submission" date="2020-11" db="EMBL/GenBank/DDBJ databases">
        <title>Corynebacterium sp. MC1420.</title>
        <authorList>
            <person name="Zhou J."/>
        </authorList>
    </citation>
    <scope>NUCLEOTIDE SEQUENCE [LARGE SCALE GENOMIC DNA]</scope>
    <source>
        <strain evidence="1 2">MC1420</strain>
    </source>
</reference>
<evidence type="ECO:0000313" key="2">
    <source>
        <dbReference type="Proteomes" id="UP000594586"/>
    </source>
</evidence>
<name>A0A7T0KQ24_9CORY</name>
<organism evidence="1 2">
    <name type="scientific">Corynebacterium qintianiae</name>
    <dbReference type="NCBI Taxonomy" id="2709392"/>
    <lineage>
        <taxon>Bacteria</taxon>
        <taxon>Bacillati</taxon>
        <taxon>Actinomycetota</taxon>
        <taxon>Actinomycetes</taxon>
        <taxon>Mycobacteriales</taxon>
        <taxon>Corynebacteriaceae</taxon>
        <taxon>Corynebacterium</taxon>
    </lineage>
</organism>
<dbReference type="Proteomes" id="UP000594586">
    <property type="component" value="Chromosome"/>
</dbReference>
<dbReference type="AlphaFoldDB" id="A0A7T0KQ24"/>
<protein>
    <submittedName>
        <fullName evidence="1">Uncharacterized protein</fullName>
    </submittedName>
</protein>
<accession>A0A7T0KQ24</accession>
<evidence type="ECO:0000313" key="1">
    <source>
        <dbReference type="EMBL" id="QPK83943.1"/>
    </source>
</evidence>
<proteinExistence type="predicted"/>
<dbReference type="KEGG" id="cqn:G7Y29_03910"/>
<dbReference type="EMBL" id="CP064955">
    <property type="protein sequence ID" value="QPK83943.1"/>
    <property type="molecule type" value="Genomic_DNA"/>
</dbReference>
<gene>
    <name evidence="1" type="ORF">G7Y29_03910</name>
</gene>
<dbReference type="RefSeq" id="WP_165002075.1">
    <property type="nucleotide sequence ID" value="NZ_CP064955.1"/>
</dbReference>
<sequence length="320" mass="34683">MKGPTVYPLAPSAWGAAEEIAVDNVLQPLLFSDIGNIYGTTYLSVTLEPDPLTRGWRVHARDAVIGEVAERHRGRFPSLERVHASGFTPSTLAGVRFESEQGRFAVEIFVPPADFAVPRNDAPGGAPVLPPGEMFFINTGTGEFTGEELALRSPAQWLVGLTLVGDAVVATLDGRVLGTLNDEDNHQLADLARDREVCARAHIIEGMVGLDVGDSSEESRPVPALTVPPESPRRPWDLTVFPDGTWSVTVERDSSVDPEDLAIPALGARPVSGPTTPVPSIDFTPTTSFRASSATYLTEVEKLRIRREQQGRGRHGRHRR</sequence>